<accession>D3BID4</accession>
<dbReference type="Proteomes" id="UP000001396">
    <property type="component" value="Unassembled WGS sequence"/>
</dbReference>
<dbReference type="Gene3D" id="1.20.1280.50">
    <property type="match status" value="1"/>
</dbReference>
<reference evidence="2 3" key="1">
    <citation type="journal article" date="2011" name="Genome Res.">
        <title>Phylogeny-wide analysis of social amoeba genomes highlights ancient origins for complex intercellular communication.</title>
        <authorList>
            <person name="Heidel A.J."/>
            <person name="Lawal H.M."/>
            <person name="Felder M."/>
            <person name="Schilde C."/>
            <person name="Helps N.R."/>
            <person name="Tunggal B."/>
            <person name="Rivero F."/>
            <person name="John U."/>
            <person name="Schleicher M."/>
            <person name="Eichinger L."/>
            <person name="Platzer M."/>
            <person name="Noegel A.A."/>
            <person name="Schaap P."/>
            <person name="Gloeckner G."/>
        </authorList>
    </citation>
    <scope>NUCLEOTIDE SEQUENCE [LARGE SCALE GENOMIC DNA]</scope>
    <source>
        <strain evidence="3">ATCC 26659 / Pp 5 / PN500</strain>
    </source>
</reference>
<feature type="domain" description="COI1 F-box" evidence="1">
    <location>
        <begin position="9"/>
        <end position="35"/>
    </location>
</feature>
<proteinExistence type="predicted"/>
<dbReference type="SUPFAM" id="SSF52058">
    <property type="entry name" value="L domain-like"/>
    <property type="match status" value="1"/>
</dbReference>
<evidence type="ECO:0000313" key="3">
    <source>
        <dbReference type="Proteomes" id="UP000001396"/>
    </source>
</evidence>
<dbReference type="PANTHER" id="PTHR32134:SF169">
    <property type="entry name" value="FNIP REPEAT-CONTAINING PROTEIN-RELATED"/>
    <property type="match status" value="1"/>
</dbReference>
<organism evidence="2 3">
    <name type="scientific">Heterostelium pallidum (strain ATCC 26659 / Pp 5 / PN500)</name>
    <name type="common">Cellular slime mold</name>
    <name type="synonym">Polysphondylium pallidum</name>
    <dbReference type="NCBI Taxonomy" id="670386"/>
    <lineage>
        <taxon>Eukaryota</taxon>
        <taxon>Amoebozoa</taxon>
        <taxon>Evosea</taxon>
        <taxon>Eumycetozoa</taxon>
        <taxon>Dictyostelia</taxon>
        <taxon>Acytosteliales</taxon>
        <taxon>Acytosteliaceae</taxon>
        <taxon>Heterostelium</taxon>
    </lineage>
</organism>
<dbReference type="GeneID" id="31363983"/>
<dbReference type="InterPro" id="IPR008615">
    <property type="entry name" value="FNIP"/>
</dbReference>
<dbReference type="EMBL" id="ADBJ01000037">
    <property type="protein sequence ID" value="EFA79034.1"/>
    <property type="molecule type" value="Genomic_DNA"/>
</dbReference>
<comment type="caution">
    <text evidence="2">The sequence shown here is derived from an EMBL/GenBank/DDBJ whole genome shotgun (WGS) entry which is preliminary data.</text>
</comment>
<sequence>MIINLSHILLSKIISYLEDNIDRLCVSLVCKRWFDERDKYLYFNTDRININLCKDIDDHHDHSNNESEIEEKQYNIKCLFSLESYRSSILRSLNQKNNCTLAYSRDFYLSDYSVNPYSYPEDDRIISNITKVILDEQLDNKYLKEIYGMISISNVSTLKGITSLSSVLPVNLTSITFHEEFDEVLLAGYLPPKLEKLKFEWNSEFNQVIAAGVLPNTLKKLRFGDDFNQQLEPHVLPSSLTYLKLGGEYTQTLQVGSLPPNLRALNCYCICMISDGVLPQSLCTLTESPLSWIPFIKSLNNLTTLSLYNKKNDDSNSTLNLADLPTSLTSLSIDTSCRLISSLSPSIRFLDIHLTDYDIDEIFKDRSQYHFERLCVDGLKQESLDNLKIKELKLQFLTNESIIRDIPFGVETLDFGYDIYHFQIIKRIPNGVPLSVKKIIFQFNTTINQLDFEIPNSVEEVVIKYYYLKYQFPSKLIPNSVRSMTVPSEMIPNVDIFDIPKSVTSLCFIDSYQKVDLHVRMIYDDRYLIFGQSFNKFSVAIVPRILPQFIR</sequence>
<dbReference type="FunCoup" id="D3BID4">
    <property type="interactions" value="171"/>
</dbReference>
<dbReference type="InterPro" id="IPR041567">
    <property type="entry name" value="COI1_F-box"/>
</dbReference>
<dbReference type="PANTHER" id="PTHR32134">
    <property type="entry name" value="FNIP REPEAT-CONTAINING PROTEIN"/>
    <property type="match status" value="1"/>
</dbReference>
<protein>
    <recommendedName>
        <fullName evidence="1">COI1 F-box domain-containing protein</fullName>
    </recommendedName>
</protein>
<dbReference type="InterPro" id="IPR051251">
    <property type="entry name" value="STK_FNIP-Repeat"/>
</dbReference>
<dbReference type="RefSeq" id="XP_020431157.1">
    <property type="nucleotide sequence ID" value="XM_020579318.1"/>
</dbReference>
<dbReference type="AlphaFoldDB" id="D3BID4"/>
<evidence type="ECO:0000313" key="2">
    <source>
        <dbReference type="EMBL" id="EFA79034.1"/>
    </source>
</evidence>
<dbReference type="Pfam" id="PF18511">
    <property type="entry name" value="F-box_5"/>
    <property type="match status" value="1"/>
</dbReference>
<keyword evidence="3" id="KW-1185">Reference proteome</keyword>
<name>D3BID4_HETP5</name>
<dbReference type="InParanoid" id="D3BID4"/>
<gene>
    <name evidence="2" type="ORF">PPL_08504</name>
</gene>
<evidence type="ECO:0000259" key="1">
    <source>
        <dbReference type="Pfam" id="PF18511"/>
    </source>
</evidence>
<dbReference type="Pfam" id="PF05725">
    <property type="entry name" value="FNIP"/>
    <property type="match status" value="2"/>
</dbReference>